<dbReference type="AlphaFoldDB" id="H6QE09"/>
<dbReference type="KEGG" id="pog:Pogu_ECE012"/>
<dbReference type="EMBL" id="CP003317">
    <property type="protein sequence ID" value="AFA40839.1"/>
    <property type="molecule type" value="Genomic_DNA"/>
</dbReference>
<keyword evidence="2" id="KW-1185">Reference proteome</keyword>
<evidence type="ECO:0000313" key="1">
    <source>
        <dbReference type="EMBL" id="AFA40839.1"/>
    </source>
</evidence>
<gene>
    <name evidence="1" type="ORF">Pogu_ECE012</name>
</gene>
<evidence type="ECO:0000313" key="2">
    <source>
        <dbReference type="Proteomes" id="UP000009062"/>
    </source>
</evidence>
<accession>H6QE09</accession>
<name>H6QE09_PYROT</name>
<keyword evidence="1" id="KW-0614">Plasmid</keyword>
<dbReference type="HOGENOM" id="CLU_2243962_0_0_2"/>
<proteinExistence type="predicted"/>
<reference evidence="1 2" key="1">
    <citation type="submission" date="2012-01" db="EMBL/GenBank/DDBJ databases">
        <title>Complete Genome Sequence of Pyrobaculum oguniense.</title>
        <authorList>
            <person name="Bernick D.L."/>
            <person name="Karplus K."/>
            <person name="Lui L.M."/>
            <person name="Coker J.K.C."/>
            <person name="Murphy J.N."/>
            <person name="Cozen A.E."/>
            <person name="Chan P.P."/>
            <person name="Lowe T.M."/>
        </authorList>
    </citation>
    <scope>NUCLEOTIDE SEQUENCE [LARGE SCALE GENOMIC DNA]</scope>
    <source>
        <strain evidence="1 2">TE7</strain>
        <plasmid evidence="1 2">extrachromosomal element</plasmid>
    </source>
</reference>
<organism evidence="1 2">
    <name type="scientific">Pyrobaculum oguniense (strain DSM 13380 / JCM 10595 / TE7)</name>
    <dbReference type="NCBI Taxonomy" id="698757"/>
    <lineage>
        <taxon>Archaea</taxon>
        <taxon>Thermoproteota</taxon>
        <taxon>Thermoprotei</taxon>
        <taxon>Thermoproteales</taxon>
        <taxon>Thermoproteaceae</taxon>
        <taxon>Pyrobaculum</taxon>
    </lineage>
</organism>
<protein>
    <submittedName>
        <fullName evidence="1">Uncharacterized protein</fullName>
    </submittedName>
</protein>
<geneLocation type="plasmid" evidence="1 2">
    <name>extrachromosomal element</name>
</geneLocation>
<dbReference type="eggNOG" id="arCOG05703">
    <property type="taxonomic scope" value="Archaea"/>
</dbReference>
<dbReference type="Proteomes" id="UP000009062">
    <property type="component" value="Plasmid extrachromosomal element"/>
</dbReference>
<sequence>MTVKIQVYKKVVKCNKDKTKCIYRYIIQLPAEVQTRQKRLDHVYLISVEPLLISEKPDTRDVAKPKCDPDAVKLLEEKIQSKSFQKAVGTIVVRAIESLLAICR</sequence>